<reference evidence="3" key="1">
    <citation type="submission" date="2022-11" db="EMBL/GenBank/DDBJ databases">
        <title>Centuries of genome instability and evolution in soft-shell clam transmissible cancer (bioRxiv).</title>
        <authorList>
            <person name="Hart S.F.M."/>
            <person name="Yonemitsu M.A."/>
            <person name="Giersch R.M."/>
            <person name="Beal B.F."/>
            <person name="Arriagada G."/>
            <person name="Davis B.W."/>
            <person name="Ostrander E.A."/>
            <person name="Goff S.P."/>
            <person name="Metzger M.J."/>
        </authorList>
    </citation>
    <scope>NUCLEOTIDE SEQUENCE</scope>
    <source>
        <strain evidence="3">MELC-2E11</strain>
        <tissue evidence="3">Siphon/mantle</tissue>
    </source>
</reference>
<accession>A0ABY7GBI9</accession>
<evidence type="ECO:0000313" key="3">
    <source>
        <dbReference type="EMBL" id="WAR30959.1"/>
    </source>
</evidence>
<proteinExistence type="predicted"/>
<feature type="compositionally biased region" description="Basic and acidic residues" evidence="2">
    <location>
        <begin position="116"/>
        <end position="125"/>
    </location>
</feature>
<feature type="region of interest" description="Disordered" evidence="2">
    <location>
        <begin position="104"/>
        <end position="125"/>
    </location>
</feature>
<organism evidence="3 4">
    <name type="scientific">Mya arenaria</name>
    <name type="common">Soft-shell clam</name>
    <dbReference type="NCBI Taxonomy" id="6604"/>
    <lineage>
        <taxon>Eukaryota</taxon>
        <taxon>Metazoa</taxon>
        <taxon>Spiralia</taxon>
        <taxon>Lophotrochozoa</taxon>
        <taxon>Mollusca</taxon>
        <taxon>Bivalvia</taxon>
        <taxon>Autobranchia</taxon>
        <taxon>Heteroconchia</taxon>
        <taxon>Euheterodonta</taxon>
        <taxon>Imparidentia</taxon>
        <taxon>Neoheterodontei</taxon>
        <taxon>Myida</taxon>
        <taxon>Myoidea</taxon>
        <taxon>Myidae</taxon>
        <taxon>Mya</taxon>
    </lineage>
</organism>
<evidence type="ECO:0000313" key="4">
    <source>
        <dbReference type="Proteomes" id="UP001164746"/>
    </source>
</evidence>
<dbReference type="Proteomes" id="UP001164746">
    <property type="component" value="Chromosome 17"/>
</dbReference>
<dbReference type="InterPro" id="IPR001680">
    <property type="entry name" value="WD40_rpt"/>
</dbReference>
<keyword evidence="4" id="KW-1185">Reference proteome</keyword>
<sequence>MINKPYDVFGTWYNDYYLLSGNLHWTGHLNSCSAIWLNKAYQETGSEEESVVMRLFKFSNINASSIRTIMVANCLEEETRQTPTEEKSEDLSSKENQSLIDEQLTNQEDDEMQEMEPNKPLDPKEYEMEASKPKTSKSLQGIQVFENGEFITKYLEVDPDVPNDKLNCTIEYSNDYRQAQSPKKRLLQRPCGYHSDTNDNLPASEISEQSNNGHSSTDSFDQRQLLSEIETASRPDTAVPFNVNAVVGESHAEALFAPDTGQQSLEASTSSVATSSLKRTLHGQQQQQGEICRDPRTCDSQSSQHSCDDRTENSAAVSVPTATVRPRPNIFDIEIPERHYKTRKSGNGKCKKIKDKYLIFTKGSETYTPHQIGIKRIKPFQALGKDGSRLLPNVTETTYNNEQAGDTYDEVDHLIDMHGHIIGMTLSPDHRYLYVNSRPWPKNYFIENPLYPPPIASEIDIHVIDLLNMREVGTMHRAHKAYTGAEDKHGYLWDRHYGLCLHKYLHTDVVNSVAFNPADPEVLVTVSDDFSIKIWSDSATSSPSVCVSVPPEPVASPPSLGPEKHDIILAFRDLTQIPKQ</sequence>
<dbReference type="PROSITE" id="PS50082">
    <property type="entry name" value="WD_REPEATS_2"/>
    <property type="match status" value="1"/>
</dbReference>
<evidence type="ECO:0000256" key="2">
    <source>
        <dbReference type="SAM" id="MobiDB-lite"/>
    </source>
</evidence>
<dbReference type="InterPro" id="IPR042508">
    <property type="entry name" value="FBXW5"/>
</dbReference>
<feature type="non-terminal residue" evidence="3">
    <location>
        <position position="580"/>
    </location>
</feature>
<dbReference type="PANTHER" id="PTHR20995">
    <property type="entry name" value="F-BOX/WD REPEAT-CONTAINING PROTEIN 5"/>
    <property type="match status" value="1"/>
</dbReference>
<dbReference type="Pfam" id="PF00400">
    <property type="entry name" value="WD40"/>
    <property type="match status" value="1"/>
</dbReference>
<feature type="compositionally biased region" description="Basic and acidic residues" evidence="2">
    <location>
        <begin position="78"/>
        <end position="93"/>
    </location>
</feature>
<dbReference type="Gene3D" id="2.130.10.10">
    <property type="entry name" value="YVTN repeat-like/Quinoprotein amine dehydrogenase"/>
    <property type="match status" value="1"/>
</dbReference>
<feature type="compositionally biased region" description="Polar residues" evidence="2">
    <location>
        <begin position="198"/>
        <end position="221"/>
    </location>
</feature>
<dbReference type="EMBL" id="CP111028">
    <property type="protein sequence ID" value="WAR30959.1"/>
    <property type="molecule type" value="Genomic_DNA"/>
</dbReference>
<dbReference type="PROSITE" id="PS50294">
    <property type="entry name" value="WD_REPEATS_REGION"/>
    <property type="match status" value="1"/>
</dbReference>
<evidence type="ECO:0000256" key="1">
    <source>
        <dbReference type="PROSITE-ProRule" id="PRU00221"/>
    </source>
</evidence>
<dbReference type="InterPro" id="IPR011047">
    <property type="entry name" value="Quinoprotein_ADH-like_sf"/>
</dbReference>
<keyword evidence="1" id="KW-0853">WD repeat</keyword>
<name>A0ABY7GBI9_MYAAR</name>
<feature type="compositionally biased region" description="Polar residues" evidence="2">
    <location>
        <begin position="260"/>
        <end position="289"/>
    </location>
</feature>
<dbReference type="PANTHER" id="PTHR20995:SF17">
    <property type="entry name" value="F-BOX_WD REPEAT-CONTAINING PROTEIN 5"/>
    <property type="match status" value="1"/>
</dbReference>
<gene>
    <name evidence="3" type="ORF">MAR_033501</name>
</gene>
<protein>
    <submittedName>
        <fullName evidence="3">FBXW5-like protein</fullName>
    </submittedName>
</protein>
<dbReference type="SUPFAM" id="SSF50998">
    <property type="entry name" value="Quinoprotein alcohol dehydrogenase-like"/>
    <property type="match status" value="1"/>
</dbReference>
<dbReference type="SMART" id="SM00320">
    <property type="entry name" value="WD40"/>
    <property type="match status" value="1"/>
</dbReference>
<dbReference type="InterPro" id="IPR015943">
    <property type="entry name" value="WD40/YVTN_repeat-like_dom_sf"/>
</dbReference>
<feature type="region of interest" description="Disordered" evidence="2">
    <location>
        <begin position="78"/>
        <end position="97"/>
    </location>
</feature>
<feature type="repeat" description="WD" evidence="1">
    <location>
        <begin position="503"/>
        <end position="536"/>
    </location>
</feature>
<feature type="region of interest" description="Disordered" evidence="2">
    <location>
        <begin position="178"/>
        <end position="221"/>
    </location>
</feature>
<feature type="region of interest" description="Disordered" evidence="2">
    <location>
        <begin position="258"/>
        <end position="322"/>
    </location>
</feature>